<accession>A0ABQ6HRU0</accession>
<comment type="catalytic activity">
    <reaction evidence="1 6 7">
        <text>adenosine 5'-phosphosulfate + ATP = 3'-phosphoadenylyl sulfate + ADP + H(+)</text>
        <dbReference type="Rhea" id="RHEA:24152"/>
        <dbReference type="ChEBI" id="CHEBI:15378"/>
        <dbReference type="ChEBI" id="CHEBI:30616"/>
        <dbReference type="ChEBI" id="CHEBI:58243"/>
        <dbReference type="ChEBI" id="CHEBI:58339"/>
        <dbReference type="ChEBI" id="CHEBI:456216"/>
        <dbReference type="EC" id="2.7.1.25"/>
    </reaction>
</comment>
<keyword evidence="6" id="KW-0597">Phosphoprotein</keyword>
<keyword evidence="4 6" id="KW-0547">Nucleotide-binding</keyword>
<evidence type="ECO:0000256" key="4">
    <source>
        <dbReference type="ARBA" id="ARBA00022741"/>
    </source>
</evidence>
<dbReference type="GO" id="GO:0016301">
    <property type="term" value="F:kinase activity"/>
    <property type="evidence" value="ECO:0007669"/>
    <property type="project" value="UniProtKB-KW"/>
</dbReference>
<proteinExistence type="inferred from homology"/>
<name>A0ABQ6HRU0_9MICO</name>
<keyword evidence="10" id="KW-1185">Reference proteome</keyword>
<dbReference type="SUPFAM" id="SSF52540">
    <property type="entry name" value="P-loop containing nucleoside triphosphate hydrolases"/>
    <property type="match status" value="1"/>
</dbReference>
<comment type="similarity">
    <text evidence="6 7">Belongs to the APS kinase family.</text>
</comment>
<dbReference type="HAMAP" id="MF_00065">
    <property type="entry name" value="Adenylyl_sulf_kinase"/>
    <property type="match status" value="1"/>
</dbReference>
<dbReference type="EC" id="2.7.1.25" evidence="2 6"/>
<dbReference type="InterPro" id="IPR002891">
    <property type="entry name" value="APS"/>
</dbReference>
<keyword evidence="5 6" id="KW-0067">ATP-binding</keyword>
<evidence type="ECO:0000256" key="7">
    <source>
        <dbReference type="RuleBase" id="RU004347"/>
    </source>
</evidence>
<dbReference type="NCBIfam" id="TIGR00455">
    <property type="entry name" value="apsK"/>
    <property type="match status" value="1"/>
</dbReference>
<comment type="function">
    <text evidence="6 7">Catalyzes the synthesis of activated sulfate.</text>
</comment>
<dbReference type="PANTHER" id="PTHR42700">
    <property type="entry name" value="SULFATE ADENYLYLTRANSFERASE"/>
    <property type="match status" value="1"/>
</dbReference>
<evidence type="ECO:0000256" key="3">
    <source>
        <dbReference type="ARBA" id="ARBA00022679"/>
    </source>
</evidence>
<dbReference type="InterPro" id="IPR027417">
    <property type="entry name" value="P-loop_NTPase"/>
</dbReference>
<keyword evidence="3 6" id="KW-0808">Transferase</keyword>
<evidence type="ECO:0000313" key="10">
    <source>
        <dbReference type="Proteomes" id="UP001157109"/>
    </source>
</evidence>
<reference evidence="10" key="1">
    <citation type="journal article" date="2019" name="Int. J. Syst. Evol. Microbiol.">
        <title>The Global Catalogue of Microorganisms (GCM) 10K type strain sequencing project: providing services to taxonomists for standard genome sequencing and annotation.</title>
        <authorList>
            <consortium name="The Broad Institute Genomics Platform"/>
            <consortium name="The Broad Institute Genome Sequencing Center for Infectious Disease"/>
            <person name="Wu L."/>
            <person name="Ma J."/>
        </authorList>
    </citation>
    <scope>NUCLEOTIDE SEQUENCE [LARGE SCALE GENOMIC DNA]</scope>
    <source>
        <strain evidence="10">NBRC 105830</strain>
    </source>
</reference>
<comment type="caution">
    <text evidence="9">The sequence shown here is derived from an EMBL/GenBank/DDBJ whole genome shotgun (WGS) entry which is preliminary data.</text>
</comment>
<dbReference type="InterPro" id="IPR059117">
    <property type="entry name" value="APS_kinase_dom"/>
</dbReference>
<comment type="pathway">
    <text evidence="6 7">Sulfur metabolism; hydrogen sulfide biosynthesis; sulfite from sulfate: step 2/3.</text>
</comment>
<evidence type="ECO:0000256" key="5">
    <source>
        <dbReference type="ARBA" id="ARBA00022840"/>
    </source>
</evidence>
<dbReference type="Gene3D" id="3.40.50.300">
    <property type="entry name" value="P-loop containing nucleotide triphosphate hydrolases"/>
    <property type="match status" value="1"/>
</dbReference>
<comment type="caution">
    <text evidence="6">Lacks conserved residue(s) required for the propagation of feature annotation.</text>
</comment>
<evidence type="ECO:0000256" key="2">
    <source>
        <dbReference type="ARBA" id="ARBA00012121"/>
    </source>
</evidence>
<protein>
    <recommendedName>
        <fullName evidence="2 6">Adenylyl-sulfate kinase</fullName>
        <ecNumber evidence="2 6">2.7.1.25</ecNumber>
    </recommendedName>
    <alternativeName>
        <fullName evidence="6">APS kinase</fullName>
    </alternativeName>
    <alternativeName>
        <fullName evidence="6">ATP adenosine-5'-phosphosulfate 3'-phosphotransferase</fullName>
    </alternativeName>
    <alternativeName>
        <fullName evidence="6">Adenosine-5'-phosphosulfate kinase</fullName>
    </alternativeName>
</protein>
<keyword evidence="6 7" id="KW-0418">Kinase</keyword>
<evidence type="ECO:0000313" key="9">
    <source>
        <dbReference type="EMBL" id="GMA21159.1"/>
    </source>
</evidence>
<dbReference type="Pfam" id="PF01583">
    <property type="entry name" value="APS_kinase"/>
    <property type="match status" value="1"/>
</dbReference>
<dbReference type="PANTHER" id="PTHR42700:SF1">
    <property type="entry name" value="SULFATE ADENYLYLTRANSFERASE"/>
    <property type="match status" value="1"/>
</dbReference>
<dbReference type="EMBL" id="BSUJ01000001">
    <property type="protein sequence ID" value="GMA21159.1"/>
    <property type="molecule type" value="Genomic_DNA"/>
</dbReference>
<feature type="binding site" evidence="6">
    <location>
        <begin position="18"/>
        <end position="25"/>
    </location>
    <ligand>
        <name>ATP</name>
        <dbReference type="ChEBI" id="CHEBI:30616"/>
    </ligand>
</feature>
<feature type="domain" description="APS kinase" evidence="8">
    <location>
        <begin position="11"/>
        <end position="162"/>
    </location>
</feature>
<dbReference type="CDD" id="cd02027">
    <property type="entry name" value="APSK"/>
    <property type="match status" value="1"/>
</dbReference>
<dbReference type="InterPro" id="IPR050512">
    <property type="entry name" value="Sulf_AdTrans/APS_kinase"/>
</dbReference>
<gene>
    <name evidence="6 9" type="primary">cysC</name>
    <name evidence="9" type="ORF">GCM10025862_31800</name>
</gene>
<sequence>MRDPAVSATPGATVWLTGLSGAGKSTIAEALAEQLRAEDRRVEVLDGDVLRQGISQGLGFSREDRDTHVRRAGFVASLLSRNGVLTLVPVIAPYAESRAAVRERHASDGTTYVEVYLSTPVEECRRRDVKGLYAQADAGAITPMTGAGDPYEPPTDPDLTIDTTGRELSDVVHGLRTLLHEKGLL</sequence>
<dbReference type="Proteomes" id="UP001157109">
    <property type="component" value="Unassembled WGS sequence"/>
</dbReference>
<evidence type="ECO:0000256" key="6">
    <source>
        <dbReference type="HAMAP-Rule" id="MF_00065"/>
    </source>
</evidence>
<organism evidence="9 10">
    <name type="scientific">Arsenicicoccus piscis</name>
    <dbReference type="NCBI Taxonomy" id="673954"/>
    <lineage>
        <taxon>Bacteria</taxon>
        <taxon>Bacillati</taxon>
        <taxon>Actinomycetota</taxon>
        <taxon>Actinomycetes</taxon>
        <taxon>Micrococcales</taxon>
        <taxon>Intrasporangiaceae</taxon>
        <taxon>Arsenicicoccus</taxon>
    </lineage>
</organism>
<evidence type="ECO:0000256" key="1">
    <source>
        <dbReference type="ARBA" id="ARBA00001823"/>
    </source>
</evidence>
<evidence type="ECO:0000259" key="8">
    <source>
        <dbReference type="Pfam" id="PF01583"/>
    </source>
</evidence>